<protein>
    <submittedName>
        <fullName evidence="2">Uncharacterized protein</fullName>
    </submittedName>
</protein>
<dbReference type="EMBL" id="CH445328">
    <property type="protein sequence ID" value="EAT89384.1"/>
    <property type="molecule type" value="Genomic_DNA"/>
</dbReference>
<dbReference type="Proteomes" id="UP000001055">
    <property type="component" value="Unassembled WGS sequence"/>
</dbReference>
<evidence type="ECO:0000313" key="2">
    <source>
        <dbReference type="EMBL" id="EAT89384.1"/>
    </source>
</evidence>
<reference evidence="3" key="1">
    <citation type="journal article" date="2007" name="Plant Cell">
        <title>Dothideomycete-plant interactions illuminated by genome sequencing and EST analysis of the wheat pathogen Stagonospora nodorum.</title>
        <authorList>
            <person name="Hane J.K."/>
            <person name="Lowe R.G."/>
            <person name="Solomon P.S."/>
            <person name="Tan K.C."/>
            <person name="Schoch C.L."/>
            <person name="Spatafora J.W."/>
            <person name="Crous P.W."/>
            <person name="Kodira C."/>
            <person name="Birren B.W."/>
            <person name="Galagan J.E."/>
            <person name="Torriani S.F."/>
            <person name="McDonald B.A."/>
            <person name="Oliver R.P."/>
        </authorList>
    </citation>
    <scope>NUCLEOTIDE SEQUENCE [LARGE SCALE GENOMIC DNA]</scope>
    <source>
        <strain evidence="3">SN15 / ATCC MYA-4574 / FGSC 10173</strain>
    </source>
</reference>
<sequence>MASISSVQSWPHEYIRNRIILEHLLMGTMGKNKNKSKNKSRKSDENFRKEATDAPEKRIVPVTASSLTTSSSFASRDPSPTHRTSDSTSELPILPSCSGPVGQSILKANDEKRDSVISSTWGRGGNSRSHPC</sequence>
<gene>
    <name evidence="2" type="ORF">SNOG_02653</name>
</gene>
<dbReference type="RefSeq" id="XP_001793252.1">
    <property type="nucleotide sequence ID" value="XM_001793200.1"/>
</dbReference>
<feature type="region of interest" description="Disordered" evidence="1">
    <location>
        <begin position="28"/>
        <end position="132"/>
    </location>
</feature>
<dbReference type="KEGG" id="pno:SNOG_02653"/>
<name>Q0V011_PHANO</name>
<dbReference type="InParanoid" id="Q0V011"/>
<accession>Q0V011</accession>
<dbReference type="GeneID" id="5970109"/>
<feature type="compositionally biased region" description="Basic and acidic residues" evidence="1">
    <location>
        <begin position="41"/>
        <end position="59"/>
    </location>
</feature>
<proteinExistence type="predicted"/>
<dbReference type="VEuPathDB" id="FungiDB:JI435_026540"/>
<evidence type="ECO:0000256" key="1">
    <source>
        <dbReference type="SAM" id="MobiDB-lite"/>
    </source>
</evidence>
<organism evidence="2 3">
    <name type="scientific">Phaeosphaeria nodorum (strain SN15 / ATCC MYA-4574 / FGSC 10173)</name>
    <name type="common">Glume blotch fungus</name>
    <name type="synonym">Parastagonospora nodorum</name>
    <dbReference type="NCBI Taxonomy" id="321614"/>
    <lineage>
        <taxon>Eukaryota</taxon>
        <taxon>Fungi</taxon>
        <taxon>Dikarya</taxon>
        <taxon>Ascomycota</taxon>
        <taxon>Pezizomycotina</taxon>
        <taxon>Dothideomycetes</taxon>
        <taxon>Pleosporomycetidae</taxon>
        <taxon>Pleosporales</taxon>
        <taxon>Pleosporineae</taxon>
        <taxon>Phaeosphaeriaceae</taxon>
        <taxon>Parastagonospora</taxon>
    </lineage>
</organism>
<feature type="compositionally biased region" description="Polar residues" evidence="1">
    <location>
        <begin position="116"/>
        <end position="132"/>
    </location>
</feature>
<dbReference type="AlphaFoldDB" id="Q0V011"/>
<feature type="compositionally biased region" description="Low complexity" evidence="1">
    <location>
        <begin position="63"/>
        <end position="75"/>
    </location>
</feature>
<evidence type="ECO:0000313" key="3">
    <source>
        <dbReference type="Proteomes" id="UP000001055"/>
    </source>
</evidence>
<dbReference type="HOGENOM" id="CLU_1917802_0_0_1"/>